<organism evidence="5 6">
    <name type="scientific">Rotaria sordida</name>
    <dbReference type="NCBI Taxonomy" id="392033"/>
    <lineage>
        <taxon>Eukaryota</taxon>
        <taxon>Metazoa</taxon>
        <taxon>Spiralia</taxon>
        <taxon>Gnathifera</taxon>
        <taxon>Rotifera</taxon>
        <taxon>Eurotatoria</taxon>
        <taxon>Bdelloidea</taxon>
        <taxon>Philodinida</taxon>
        <taxon>Philodinidae</taxon>
        <taxon>Rotaria</taxon>
    </lineage>
</organism>
<comment type="caution">
    <text evidence="5">The sequence shown here is derived from an EMBL/GenBank/DDBJ whole genome shotgun (WGS) entry which is preliminary data.</text>
</comment>
<dbReference type="PROSITE" id="PS50222">
    <property type="entry name" value="EF_HAND_2"/>
    <property type="match status" value="3"/>
</dbReference>
<sequence>MMTNAIIPFVYALLIGKSAQDYNSFFEKVLVQDNFQPESIMTDFETGTIKSVREMLPNVLHKAIWRQVQGKGLVTKYREDEYFRLNVKKLIALALVPVDEITTGFDLIANQFDDDADDLLDYFEKIWIGEPKRRGTGRKKPQFDHKLWNMHDRVVAAVPRSNNSEFLRKYPTGKIDRSKFLETYKHLYPKSDALLTCNTVFNIIDVNHDDAIDFNEFLFLAAVTARASNLDERLEMVFDLWDVSNDGLLDQNELGHLISAMYDRARVMDRQGEKDPHRRAKEIITKLDITGDKKLSKDEFIKGCKNDEVVRKLLLPDT</sequence>
<dbReference type="InterPro" id="IPR002048">
    <property type="entry name" value="EF_hand_dom"/>
</dbReference>
<keyword evidence="3" id="KW-0106">Calcium</keyword>
<evidence type="ECO:0000259" key="4">
    <source>
        <dbReference type="PROSITE" id="PS50222"/>
    </source>
</evidence>
<dbReference type="InterPro" id="IPR028846">
    <property type="entry name" value="Recoverin"/>
</dbReference>
<reference evidence="5" key="1">
    <citation type="submission" date="2021-02" db="EMBL/GenBank/DDBJ databases">
        <authorList>
            <person name="Nowell W R."/>
        </authorList>
    </citation>
    <scope>NUCLEOTIDE SEQUENCE</scope>
</reference>
<gene>
    <name evidence="5" type="ORF">ZHD862_LOCUS30096</name>
</gene>
<dbReference type="GO" id="GO:0005509">
    <property type="term" value="F:calcium ion binding"/>
    <property type="evidence" value="ECO:0007669"/>
    <property type="project" value="InterPro"/>
</dbReference>
<keyword evidence="2" id="KW-0677">Repeat</keyword>
<dbReference type="Proteomes" id="UP000663864">
    <property type="component" value="Unassembled WGS sequence"/>
</dbReference>
<dbReference type="Gene3D" id="1.10.238.10">
    <property type="entry name" value="EF-hand"/>
    <property type="match status" value="1"/>
</dbReference>
<dbReference type="Pfam" id="PF13499">
    <property type="entry name" value="EF-hand_7"/>
    <property type="match status" value="1"/>
</dbReference>
<dbReference type="PANTHER" id="PTHR23055:SF69">
    <property type="entry name" value="NEURONAL CALCIUM SENSOR 2"/>
    <property type="match status" value="1"/>
</dbReference>
<feature type="domain" description="EF-hand" evidence="4">
    <location>
        <begin position="192"/>
        <end position="227"/>
    </location>
</feature>
<evidence type="ECO:0000313" key="6">
    <source>
        <dbReference type="Proteomes" id="UP000663864"/>
    </source>
</evidence>
<evidence type="ECO:0000256" key="1">
    <source>
        <dbReference type="ARBA" id="ARBA00022723"/>
    </source>
</evidence>
<evidence type="ECO:0000313" key="5">
    <source>
        <dbReference type="EMBL" id="CAF1341960.1"/>
    </source>
</evidence>
<name>A0A815GML5_9BILA</name>
<dbReference type="InterPro" id="IPR018247">
    <property type="entry name" value="EF_Hand_1_Ca_BS"/>
</dbReference>
<dbReference type="PANTHER" id="PTHR23055">
    <property type="entry name" value="CALCIUM BINDING PROTEINS"/>
    <property type="match status" value="1"/>
</dbReference>
<dbReference type="PRINTS" id="PR00450">
    <property type="entry name" value="RECOVERIN"/>
</dbReference>
<proteinExistence type="predicted"/>
<keyword evidence="1" id="KW-0479">Metal-binding</keyword>
<dbReference type="PROSITE" id="PS00018">
    <property type="entry name" value="EF_HAND_1"/>
    <property type="match status" value="2"/>
</dbReference>
<feature type="domain" description="EF-hand" evidence="4">
    <location>
        <begin position="275"/>
        <end position="310"/>
    </location>
</feature>
<evidence type="ECO:0000256" key="3">
    <source>
        <dbReference type="ARBA" id="ARBA00022837"/>
    </source>
</evidence>
<evidence type="ECO:0000256" key="2">
    <source>
        <dbReference type="ARBA" id="ARBA00022737"/>
    </source>
</evidence>
<dbReference type="EMBL" id="CAJNOT010002763">
    <property type="protein sequence ID" value="CAF1341960.1"/>
    <property type="molecule type" value="Genomic_DNA"/>
</dbReference>
<dbReference type="AlphaFoldDB" id="A0A815GML5"/>
<accession>A0A815GML5</accession>
<dbReference type="SMART" id="SM00054">
    <property type="entry name" value="EFh"/>
    <property type="match status" value="3"/>
</dbReference>
<dbReference type="CDD" id="cd00051">
    <property type="entry name" value="EFh"/>
    <property type="match status" value="1"/>
</dbReference>
<feature type="domain" description="EF-hand" evidence="4">
    <location>
        <begin position="229"/>
        <end position="264"/>
    </location>
</feature>
<dbReference type="InterPro" id="IPR011992">
    <property type="entry name" value="EF-hand-dom_pair"/>
</dbReference>
<protein>
    <recommendedName>
        <fullName evidence="4">EF-hand domain-containing protein</fullName>
    </recommendedName>
</protein>
<dbReference type="SUPFAM" id="SSF47473">
    <property type="entry name" value="EF-hand"/>
    <property type="match status" value="1"/>
</dbReference>